<evidence type="ECO:0000313" key="2">
    <source>
        <dbReference type="EMBL" id="GFT59690.1"/>
    </source>
</evidence>
<comment type="caution">
    <text evidence="2">The sequence shown here is derived from an EMBL/GenBank/DDBJ whole genome shotgun (WGS) entry which is preliminary data.</text>
</comment>
<protein>
    <submittedName>
        <fullName evidence="2">Uncharacterized protein</fullName>
    </submittedName>
</protein>
<sequence>MSVRGRGFPEPWLMSGACVLYHFSVVRHPQEWSLAGLAFRRHLYRPRSGPVCGMCRRIEQERIESRGPRGDAERGENDPPRPQRNTNGGDRVQSAKDGGVLIAYVCRNMGKTKTDTWRLDVWSEGWRSRVTVGGPKVTEMYVSQWKKLLRGGFQEKEKVLQTVWVPKRMKTNI</sequence>
<dbReference type="EMBL" id="BMAW01018698">
    <property type="protein sequence ID" value="GFT59690.1"/>
    <property type="molecule type" value="Genomic_DNA"/>
</dbReference>
<keyword evidence="3" id="KW-1185">Reference proteome</keyword>
<proteinExistence type="predicted"/>
<dbReference type="AlphaFoldDB" id="A0A8X6PA26"/>
<evidence type="ECO:0000256" key="1">
    <source>
        <dbReference type="SAM" id="MobiDB-lite"/>
    </source>
</evidence>
<feature type="compositionally biased region" description="Basic and acidic residues" evidence="1">
    <location>
        <begin position="63"/>
        <end position="81"/>
    </location>
</feature>
<evidence type="ECO:0000313" key="3">
    <source>
        <dbReference type="Proteomes" id="UP000887013"/>
    </source>
</evidence>
<organism evidence="2 3">
    <name type="scientific">Nephila pilipes</name>
    <name type="common">Giant wood spider</name>
    <name type="synonym">Nephila maculata</name>
    <dbReference type="NCBI Taxonomy" id="299642"/>
    <lineage>
        <taxon>Eukaryota</taxon>
        <taxon>Metazoa</taxon>
        <taxon>Ecdysozoa</taxon>
        <taxon>Arthropoda</taxon>
        <taxon>Chelicerata</taxon>
        <taxon>Arachnida</taxon>
        <taxon>Araneae</taxon>
        <taxon>Araneomorphae</taxon>
        <taxon>Entelegynae</taxon>
        <taxon>Araneoidea</taxon>
        <taxon>Nephilidae</taxon>
        <taxon>Nephila</taxon>
    </lineage>
</organism>
<name>A0A8X6PA26_NEPPI</name>
<feature type="region of interest" description="Disordered" evidence="1">
    <location>
        <begin position="63"/>
        <end position="94"/>
    </location>
</feature>
<reference evidence="2" key="1">
    <citation type="submission" date="2020-08" db="EMBL/GenBank/DDBJ databases">
        <title>Multicomponent nature underlies the extraordinary mechanical properties of spider dragline silk.</title>
        <authorList>
            <person name="Kono N."/>
            <person name="Nakamura H."/>
            <person name="Mori M."/>
            <person name="Yoshida Y."/>
            <person name="Ohtoshi R."/>
            <person name="Malay A.D."/>
            <person name="Moran D.A.P."/>
            <person name="Tomita M."/>
            <person name="Numata K."/>
            <person name="Arakawa K."/>
        </authorList>
    </citation>
    <scope>NUCLEOTIDE SEQUENCE</scope>
</reference>
<dbReference type="Proteomes" id="UP000887013">
    <property type="component" value="Unassembled WGS sequence"/>
</dbReference>
<gene>
    <name evidence="2" type="ORF">NPIL_132321</name>
</gene>
<accession>A0A8X6PA26</accession>